<reference evidence="2" key="1">
    <citation type="journal article" name="DNA Res.">
        <title>The physiological potential of anammox bacteria as revealed by their core genome structure.</title>
        <authorList>
            <person name="Okubo T."/>
            <person name="Toyoda A."/>
            <person name="Fukuhara K."/>
            <person name="Uchiyama I."/>
            <person name="Harigaya Y."/>
            <person name="Kuroiwa M."/>
            <person name="Suzuki T."/>
            <person name="Murakami Y."/>
            <person name="Suwa Y."/>
            <person name="Takami H."/>
        </authorList>
    </citation>
    <scope>NUCLEOTIDE SEQUENCE</scope>
    <source>
        <strain evidence="2">317325-2</strain>
    </source>
</reference>
<feature type="domain" description="GAF" evidence="1">
    <location>
        <begin position="16"/>
        <end position="136"/>
    </location>
</feature>
<dbReference type="GO" id="GO:0016301">
    <property type="term" value="F:kinase activity"/>
    <property type="evidence" value="ECO:0007669"/>
    <property type="project" value="UniProtKB-KW"/>
</dbReference>
<dbReference type="SUPFAM" id="SSF55781">
    <property type="entry name" value="GAF domain-like"/>
    <property type="match status" value="1"/>
</dbReference>
<evidence type="ECO:0000313" key="3">
    <source>
        <dbReference type="Proteomes" id="UP000662873"/>
    </source>
</evidence>
<dbReference type="Proteomes" id="UP000662873">
    <property type="component" value="Chromosome"/>
</dbReference>
<dbReference type="InterPro" id="IPR003018">
    <property type="entry name" value="GAF"/>
</dbReference>
<dbReference type="AlphaFoldDB" id="A0A809RUX0"/>
<keyword evidence="2" id="KW-0418">Kinase</keyword>
<organism evidence="2 3">
    <name type="scientific">Candidatus Nitrosymbiomonas proteolyticus</name>
    <dbReference type="NCBI Taxonomy" id="2608984"/>
    <lineage>
        <taxon>Bacteria</taxon>
        <taxon>Bacillati</taxon>
        <taxon>Armatimonadota</taxon>
        <taxon>Armatimonadota incertae sedis</taxon>
        <taxon>Candidatus Nitrosymbiomonas</taxon>
    </lineage>
</organism>
<dbReference type="Pfam" id="PF01590">
    <property type="entry name" value="GAF"/>
    <property type="match status" value="1"/>
</dbReference>
<dbReference type="EMBL" id="AP021858">
    <property type="protein sequence ID" value="BBO23602.1"/>
    <property type="molecule type" value="Genomic_DNA"/>
</dbReference>
<gene>
    <name evidence="2" type="ORF">NPRO_11970</name>
</gene>
<evidence type="ECO:0000313" key="2">
    <source>
        <dbReference type="EMBL" id="BBO23602.1"/>
    </source>
</evidence>
<dbReference type="InterPro" id="IPR029016">
    <property type="entry name" value="GAF-like_dom_sf"/>
</dbReference>
<evidence type="ECO:0000259" key="1">
    <source>
        <dbReference type="Pfam" id="PF01590"/>
    </source>
</evidence>
<dbReference type="KEGG" id="npy:NPRO_11970"/>
<sequence length="140" mass="15459">MGRIAGLTERGFELRARTMAELAQIEGYDWCGVYRLEGKDLALDAFVGEPTEHTRIPVGVGVCGTAVAKDSNQVVRDVRELENYLSCSVQTRSEIVVLIKDSEGRTLGQIDIDGHRVGSFDSSDEAFLAELGRLLAERWE</sequence>
<accession>A0A809RUX0</accession>
<protein>
    <submittedName>
        <fullName evidence="2">Histidine kinase</fullName>
    </submittedName>
</protein>
<keyword evidence="2" id="KW-0808">Transferase</keyword>
<name>A0A809RUX0_9BACT</name>
<proteinExistence type="predicted"/>
<dbReference type="Gene3D" id="3.30.450.40">
    <property type="match status" value="1"/>
</dbReference>